<organism evidence="3">
    <name type="scientific">Oryza glumipatula</name>
    <dbReference type="NCBI Taxonomy" id="40148"/>
    <lineage>
        <taxon>Eukaryota</taxon>
        <taxon>Viridiplantae</taxon>
        <taxon>Streptophyta</taxon>
        <taxon>Embryophyta</taxon>
        <taxon>Tracheophyta</taxon>
        <taxon>Spermatophyta</taxon>
        <taxon>Magnoliopsida</taxon>
        <taxon>Liliopsida</taxon>
        <taxon>Poales</taxon>
        <taxon>Poaceae</taxon>
        <taxon>BOP clade</taxon>
        <taxon>Oryzoideae</taxon>
        <taxon>Oryzeae</taxon>
        <taxon>Oryzinae</taxon>
        <taxon>Oryza</taxon>
    </lineage>
</organism>
<feature type="transmembrane region" description="Helical" evidence="2">
    <location>
        <begin position="231"/>
        <end position="255"/>
    </location>
</feature>
<keyword evidence="2" id="KW-0812">Transmembrane</keyword>
<evidence type="ECO:0000313" key="4">
    <source>
        <dbReference type="Proteomes" id="UP000026961"/>
    </source>
</evidence>
<evidence type="ECO:0000313" key="3">
    <source>
        <dbReference type="EnsemblPlants" id="OGLUM01G41210.1"/>
    </source>
</evidence>
<dbReference type="AlphaFoldDB" id="A0A0D9YHB2"/>
<proteinExistence type="predicted"/>
<sequence length="320" mass="33435">MGGGIASADSRPTGGASAGHGSRASAGSSSTGRSTAGRSSATMCSSSYGGSTVAAHAGGKGERGRRIYARERGRFGDIGGEIAAGGTARRSHASAMRHALVSPRRAVPIAPKNRWPIWLLPASVDVVRWRRRPHLRLSTSPPSPASADAATVVRLRLSASPLSSAYICRRRHRQMHLSAPSPSPASVGAAAVVRLRPPTPPPSPASAGVLIPLWPPPSPSCRRHRLHPLPWLSSTAAAAVVVAASAATVALVYPGRRRCHRLHPQPWLSSIAAAAVVVAAFAAAVTIIHPGHCHHVVPITCFSLGRGPHQPRPWPRRRGR</sequence>
<protein>
    <submittedName>
        <fullName evidence="3">Uncharacterized protein</fullName>
    </submittedName>
</protein>
<evidence type="ECO:0000256" key="1">
    <source>
        <dbReference type="SAM" id="MobiDB-lite"/>
    </source>
</evidence>
<reference evidence="3" key="1">
    <citation type="submission" date="2013-08" db="EMBL/GenBank/DDBJ databases">
        <title>Oryza genome evolution.</title>
        <authorList>
            <person name="Wing R.A."/>
            <person name="Panaud O."/>
            <person name="Oliveira A.C."/>
        </authorList>
    </citation>
    <scope>NUCLEOTIDE SEQUENCE</scope>
</reference>
<feature type="transmembrane region" description="Helical" evidence="2">
    <location>
        <begin position="267"/>
        <end position="288"/>
    </location>
</feature>
<feature type="region of interest" description="Disordered" evidence="1">
    <location>
        <begin position="1"/>
        <end position="67"/>
    </location>
</feature>
<dbReference type="EnsemblPlants" id="OGLUM01G41210.1">
    <property type="protein sequence ID" value="OGLUM01G41210.1"/>
    <property type="gene ID" value="OGLUM01G41210"/>
</dbReference>
<evidence type="ECO:0000256" key="2">
    <source>
        <dbReference type="SAM" id="Phobius"/>
    </source>
</evidence>
<dbReference type="HOGENOM" id="CLU_869801_0_0_1"/>
<keyword evidence="4" id="KW-1185">Reference proteome</keyword>
<dbReference type="Gramene" id="OGLUM01G41210.1">
    <property type="protein sequence ID" value="OGLUM01G41210.1"/>
    <property type="gene ID" value="OGLUM01G41210"/>
</dbReference>
<keyword evidence="2" id="KW-0472">Membrane</keyword>
<keyword evidence="2" id="KW-1133">Transmembrane helix</keyword>
<reference evidence="3" key="3">
    <citation type="submission" date="2018-05" db="EMBL/GenBank/DDBJ databases">
        <title>OgluRS3 (Oryza glumaepatula Reference Sequence Version 3).</title>
        <authorList>
            <person name="Zhang J."/>
            <person name="Kudrna D."/>
            <person name="Lee S."/>
            <person name="Talag J."/>
            <person name="Welchert J."/>
            <person name="Wing R.A."/>
        </authorList>
    </citation>
    <scope>NUCLEOTIDE SEQUENCE [LARGE SCALE GENOMIC DNA]</scope>
</reference>
<name>A0A0D9YHB2_9ORYZ</name>
<reference evidence="3" key="2">
    <citation type="submission" date="2015-04" db="UniProtKB">
        <authorList>
            <consortium name="EnsemblPlants"/>
        </authorList>
    </citation>
    <scope>IDENTIFICATION</scope>
</reference>
<feature type="compositionally biased region" description="Low complexity" evidence="1">
    <location>
        <begin position="13"/>
        <end position="42"/>
    </location>
</feature>
<dbReference type="Proteomes" id="UP000026961">
    <property type="component" value="Chromosome 1"/>
</dbReference>
<accession>A0A0D9YHB2</accession>